<feature type="domain" description="Major facilitator superfamily (MFS) profile" evidence="7">
    <location>
        <begin position="1"/>
        <end position="387"/>
    </location>
</feature>
<dbReference type="InterPro" id="IPR036259">
    <property type="entry name" value="MFS_trans_sf"/>
</dbReference>
<dbReference type="SUPFAM" id="SSF103473">
    <property type="entry name" value="MFS general substrate transporter"/>
    <property type="match status" value="1"/>
</dbReference>
<dbReference type="InterPro" id="IPR020846">
    <property type="entry name" value="MFS_dom"/>
</dbReference>
<name>A0A7C5Q4X8_CALS0</name>
<dbReference type="PANTHER" id="PTHR43124:SF3">
    <property type="entry name" value="CHLORAMPHENICOL EFFLUX PUMP RV0191"/>
    <property type="match status" value="1"/>
</dbReference>
<evidence type="ECO:0000256" key="1">
    <source>
        <dbReference type="ARBA" id="ARBA00004651"/>
    </source>
</evidence>
<evidence type="ECO:0000313" key="8">
    <source>
        <dbReference type="EMBL" id="HHK68929.1"/>
    </source>
</evidence>
<accession>A0A7C5Q4X8</accession>
<comment type="subcellular location">
    <subcellularLocation>
        <location evidence="1">Cell membrane</location>
        <topology evidence="1">Multi-pass membrane protein</topology>
    </subcellularLocation>
</comment>
<feature type="transmembrane region" description="Helical" evidence="6">
    <location>
        <begin position="131"/>
        <end position="153"/>
    </location>
</feature>
<feature type="transmembrane region" description="Helical" evidence="6">
    <location>
        <begin position="202"/>
        <end position="227"/>
    </location>
</feature>
<feature type="transmembrane region" description="Helical" evidence="6">
    <location>
        <begin position="159"/>
        <end position="181"/>
    </location>
</feature>
<keyword evidence="3 6" id="KW-0812">Transmembrane</keyword>
<feature type="transmembrane region" description="Helical" evidence="6">
    <location>
        <begin position="73"/>
        <end position="92"/>
    </location>
</feature>
<dbReference type="InterPro" id="IPR011701">
    <property type="entry name" value="MFS"/>
</dbReference>
<comment type="caution">
    <text evidence="8">The sequence shown here is derived from an EMBL/GenBank/DDBJ whole genome shotgun (WGS) entry which is preliminary data.</text>
</comment>
<protein>
    <submittedName>
        <fullName evidence="8">MFS transporter</fullName>
    </submittedName>
</protein>
<evidence type="ECO:0000256" key="3">
    <source>
        <dbReference type="ARBA" id="ARBA00022692"/>
    </source>
</evidence>
<dbReference type="GO" id="GO:0022857">
    <property type="term" value="F:transmembrane transporter activity"/>
    <property type="evidence" value="ECO:0007669"/>
    <property type="project" value="InterPro"/>
</dbReference>
<gene>
    <name evidence="8" type="ORF">ENM11_07250</name>
</gene>
<feature type="transmembrane region" description="Helical" evidence="6">
    <location>
        <begin position="363"/>
        <end position="382"/>
    </location>
</feature>
<dbReference type="GO" id="GO:0005886">
    <property type="term" value="C:plasma membrane"/>
    <property type="evidence" value="ECO:0007669"/>
    <property type="project" value="UniProtKB-SubCell"/>
</dbReference>
<evidence type="ECO:0000256" key="6">
    <source>
        <dbReference type="SAM" id="Phobius"/>
    </source>
</evidence>
<reference evidence="8" key="1">
    <citation type="journal article" date="2020" name="mSystems">
        <title>Genome- and Community-Level Interaction Insights into Carbon Utilization and Element Cycling Functions of Hydrothermarchaeota in Hydrothermal Sediment.</title>
        <authorList>
            <person name="Zhou Z."/>
            <person name="Liu Y."/>
            <person name="Xu W."/>
            <person name="Pan J."/>
            <person name="Luo Z.H."/>
            <person name="Li M."/>
        </authorList>
    </citation>
    <scope>NUCLEOTIDE SEQUENCE [LARGE SCALE GENOMIC DNA]</scope>
    <source>
        <strain evidence="8">SpSt-1056</strain>
    </source>
</reference>
<keyword evidence="4 6" id="KW-1133">Transmembrane helix</keyword>
<feature type="transmembrane region" description="Helical" evidence="6">
    <location>
        <begin position="239"/>
        <end position="260"/>
    </location>
</feature>
<evidence type="ECO:0000256" key="5">
    <source>
        <dbReference type="ARBA" id="ARBA00023136"/>
    </source>
</evidence>
<organism evidence="8">
    <name type="scientific">Caldiarchaeum subterraneum</name>
    <dbReference type="NCBI Taxonomy" id="311458"/>
    <lineage>
        <taxon>Archaea</taxon>
        <taxon>Nitrososphaerota</taxon>
        <taxon>Candidatus Caldarchaeales</taxon>
        <taxon>Candidatus Caldarchaeaceae</taxon>
        <taxon>Candidatus Caldarchaeum</taxon>
    </lineage>
</organism>
<evidence type="ECO:0000259" key="7">
    <source>
        <dbReference type="PROSITE" id="PS50850"/>
    </source>
</evidence>
<sequence>MFIKAVQSTAILAAYVVYTWSRIFLPVVIVEVMQEFSLDVALAGLLTTLNGLGQGALSLFAGHITDRMGYIRGLTLGMLITAAANLVISIGVTPVEVFIAAISSGVGISFWTAASYPLMTKVLEGRLSLSSGLIVSAFGLGAFTAPTVAAYILHAYNGWRYPFIFLAVSTVILIPVLLELLRGLKTRPSRGEAGLSKTIYFGLFRFIPSIVGLAFMQFAYLALYVAYLRLAHGFDPQAAAFAVSPYGLGILLGGVLGSYLSMRVRGVVLVLITSMLAMSHMLFIFNTVPSLLSASLTSLLLGVVLGGIMFQTLMVETQLSVPSNLLASATGFFYTVLSFASTLPGYILGIMVGYLGWQTAGTIFYIITGALTSSGALIANIVKQQKMH</sequence>
<dbReference type="Pfam" id="PF07690">
    <property type="entry name" value="MFS_1"/>
    <property type="match status" value="1"/>
</dbReference>
<dbReference type="EMBL" id="DRWN01000061">
    <property type="protein sequence ID" value="HHK68929.1"/>
    <property type="molecule type" value="Genomic_DNA"/>
</dbReference>
<feature type="transmembrane region" description="Helical" evidence="6">
    <location>
        <begin position="40"/>
        <end position="61"/>
    </location>
</feature>
<feature type="transmembrane region" description="Helical" evidence="6">
    <location>
        <begin position="98"/>
        <end position="119"/>
    </location>
</feature>
<evidence type="ECO:0000256" key="4">
    <source>
        <dbReference type="ARBA" id="ARBA00022989"/>
    </source>
</evidence>
<feature type="transmembrane region" description="Helical" evidence="6">
    <location>
        <begin position="12"/>
        <end position="34"/>
    </location>
</feature>
<dbReference type="AlphaFoldDB" id="A0A7C5Q4X8"/>
<keyword evidence="5 6" id="KW-0472">Membrane</keyword>
<evidence type="ECO:0000256" key="2">
    <source>
        <dbReference type="ARBA" id="ARBA00022475"/>
    </source>
</evidence>
<dbReference type="Gene3D" id="1.20.1250.20">
    <property type="entry name" value="MFS general substrate transporter like domains"/>
    <property type="match status" value="2"/>
</dbReference>
<dbReference type="PROSITE" id="PS50850">
    <property type="entry name" value="MFS"/>
    <property type="match status" value="1"/>
</dbReference>
<feature type="transmembrane region" description="Helical" evidence="6">
    <location>
        <begin position="267"/>
        <end position="285"/>
    </location>
</feature>
<dbReference type="InterPro" id="IPR050189">
    <property type="entry name" value="MFS_Efflux_Transporters"/>
</dbReference>
<feature type="transmembrane region" description="Helical" evidence="6">
    <location>
        <begin position="291"/>
        <end position="310"/>
    </location>
</feature>
<dbReference type="PANTHER" id="PTHR43124">
    <property type="entry name" value="PURINE EFFLUX PUMP PBUE"/>
    <property type="match status" value="1"/>
</dbReference>
<feature type="transmembrane region" description="Helical" evidence="6">
    <location>
        <begin position="331"/>
        <end position="357"/>
    </location>
</feature>
<proteinExistence type="predicted"/>
<keyword evidence="2" id="KW-1003">Cell membrane</keyword>